<evidence type="ECO:0000256" key="2">
    <source>
        <dbReference type="PROSITE-ProRule" id="PRU00176"/>
    </source>
</evidence>
<evidence type="ECO:0000313" key="5">
    <source>
        <dbReference type="EMBL" id="AOW00227.1"/>
    </source>
</evidence>
<evidence type="ECO:0000313" key="6">
    <source>
        <dbReference type="Proteomes" id="UP000182444"/>
    </source>
</evidence>
<dbReference type="GeneID" id="2906278"/>
<feature type="domain" description="RRM" evidence="4">
    <location>
        <begin position="57"/>
        <end position="149"/>
    </location>
</feature>
<gene>
    <name evidence="5" type="ORF">YALI1_A03964g</name>
</gene>
<dbReference type="eggNOG" id="KOG4210">
    <property type="taxonomic scope" value="Eukaryota"/>
</dbReference>
<evidence type="ECO:0000256" key="3">
    <source>
        <dbReference type="SAM" id="MobiDB-lite"/>
    </source>
</evidence>
<dbReference type="OrthoDB" id="1875751at2759"/>
<dbReference type="PANTHER" id="PTHR23236:SF95">
    <property type="entry name" value="NUCLEOLAR PROTEIN 13"/>
    <property type="match status" value="1"/>
</dbReference>
<feature type="region of interest" description="Disordered" evidence="3">
    <location>
        <begin position="242"/>
        <end position="330"/>
    </location>
</feature>
<proteinExistence type="predicted"/>
<dbReference type="PANTHER" id="PTHR23236">
    <property type="entry name" value="EUKARYOTIC TRANSLATION INITIATION FACTOR 4B/4H"/>
    <property type="match status" value="1"/>
</dbReference>
<dbReference type="InterPro" id="IPR012677">
    <property type="entry name" value="Nucleotide-bd_a/b_plait_sf"/>
</dbReference>
<dbReference type="EMBL" id="CP017553">
    <property type="protein sequence ID" value="AOW00227.1"/>
    <property type="molecule type" value="Genomic_DNA"/>
</dbReference>
<dbReference type="Gene3D" id="3.30.70.330">
    <property type="match status" value="2"/>
</dbReference>
<feature type="region of interest" description="Disordered" evidence="3">
    <location>
        <begin position="29"/>
        <end position="56"/>
    </location>
</feature>
<evidence type="ECO:0000259" key="4">
    <source>
        <dbReference type="PROSITE" id="PS50102"/>
    </source>
</evidence>
<feature type="compositionally biased region" description="Basic and acidic residues" evidence="3">
    <location>
        <begin position="275"/>
        <end position="300"/>
    </location>
</feature>
<dbReference type="OMA" id="RVWVNQL"/>
<name>A0A1H6PX78_YARLL</name>
<evidence type="ECO:0000256" key="1">
    <source>
        <dbReference type="ARBA" id="ARBA00022884"/>
    </source>
</evidence>
<dbReference type="KEGG" id="yli:2906278"/>
<dbReference type="PROSITE" id="PS50102">
    <property type="entry name" value="RRM"/>
    <property type="match status" value="2"/>
</dbReference>
<dbReference type="GO" id="GO:0005730">
    <property type="term" value="C:nucleolus"/>
    <property type="evidence" value="ECO:0007669"/>
    <property type="project" value="EnsemblFungi"/>
</dbReference>
<dbReference type="GO" id="GO:0003723">
    <property type="term" value="F:RNA binding"/>
    <property type="evidence" value="ECO:0007669"/>
    <property type="project" value="UniProtKB-UniRule"/>
</dbReference>
<dbReference type="VEuPathDB" id="FungiDB:YALI0_A03773g"/>
<dbReference type="GO" id="GO:0030684">
    <property type="term" value="C:preribosome"/>
    <property type="evidence" value="ECO:0007669"/>
    <property type="project" value="EnsemblFungi"/>
</dbReference>
<dbReference type="VEuPathDB" id="FungiDB:YALI1_A03964g"/>
<dbReference type="InterPro" id="IPR000504">
    <property type="entry name" value="RRM_dom"/>
</dbReference>
<organism evidence="5 6">
    <name type="scientific">Yarrowia lipolytica</name>
    <name type="common">Candida lipolytica</name>
    <dbReference type="NCBI Taxonomy" id="4952"/>
    <lineage>
        <taxon>Eukaryota</taxon>
        <taxon>Fungi</taxon>
        <taxon>Dikarya</taxon>
        <taxon>Ascomycota</taxon>
        <taxon>Saccharomycotina</taxon>
        <taxon>Dipodascomycetes</taxon>
        <taxon>Dipodascales</taxon>
        <taxon>Dipodascales incertae sedis</taxon>
        <taxon>Yarrowia</taxon>
    </lineage>
</organism>
<feature type="domain" description="RRM" evidence="4">
    <location>
        <begin position="165"/>
        <end position="243"/>
    </location>
</feature>
<keyword evidence="1 2" id="KW-0694">RNA-binding</keyword>
<dbReference type="SUPFAM" id="SSF54928">
    <property type="entry name" value="RNA-binding domain, RBD"/>
    <property type="match status" value="2"/>
</dbReference>
<dbReference type="Pfam" id="PF00076">
    <property type="entry name" value="RRM_1"/>
    <property type="match status" value="1"/>
</dbReference>
<accession>A0A1H6PX78</accession>
<dbReference type="InterPro" id="IPR035979">
    <property type="entry name" value="RBD_domain_sf"/>
</dbReference>
<dbReference type="RefSeq" id="XP_499736.1">
    <property type="nucleotide sequence ID" value="XM_499736.3"/>
</dbReference>
<dbReference type="Proteomes" id="UP000182444">
    <property type="component" value="Chromosome 1A"/>
</dbReference>
<sequence>MSDSEVTVKRKIEEEIEIDLEKSAPLSKKQKRLEKKGKLPVEKADDEEEGKSKKSEHGVWIGNLSFDTCKEDIKRFILAKLGKSEEDSDAVVIEEDDLLRINLPKSKVTKKVKGFAYVDVPTAEKMERLVSLSEQILNGRKLLIKNANSFEGRPEKKDPTDTDSRVLFVGNLPFNATEEMLQDHFKSCGDIRRVRMMSFEDTGKSKGFSFVDFYDADATRKALKGRLYKYLEGRTLRLEAGEDRSKRVPKPRKVEGAVADESQSAQKEYSEPAQVEDKPAYTENKESYDKPKRSKEDRPYSRKKPGQVLASAQRASVGIVKSTGKKMTFD</sequence>
<reference evidence="5 6" key="1">
    <citation type="journal article" date="2016" name="PLoS ONE">
        <title>Sequence Assembly of Yarrowia lipolytica Strain W29/CLIB89 Shows Transposable Element Diversity.</title>
        <authorList>
            <person name="Magnan C."/>
            <person name="Yu J."/>
            <person name="Chang I."/>
            <person name="Jahn E."/>
            <person name="Kanomata Y."/>
            <person name="Wu J."/>
            <person name="Zeller M."/>
            <person name="Oakes M."/>
            <person name="Baldi P."/>
            <person name="Sandmeyer S."/>
        </authorList>
    </citation>
    <scope>NUCLEOTIDE SEQUENCE [LARGE SCALE GENOMIC DNA]</scope>
    <source>
        <strain evidence="6">CLIB89(W29)</strain>
    </source>
</reference>
<dbReference type="AlphaFoldDB" id="A0A1H6PX78"/>
<dbReference type="SMART" id="SM00360">
    <property type="entry name" value="RRM"/>
    <property type="match status" value="2"/>
</dbReference>
<protein>
    <recommendedName>
        <fullName evidence="4">RRM domain-containing protein</fullName>
    </recommendedName>
</protein>